<dbReference type="KEGG" id="bam:Bamb_3459"/>
<dbReference type="Pfam" id="PF02230">
    <property type="entry name" value="Abhydrolase_2"/>
    <property type="match status" value="1"/>
</dbReference>
<protein>
    <submittedName>
        <fullName evidence="4">Phospholipase/Carboxylesterase</fullName>
    </submittedName>
</protein>
<dbReference type="InterPro" id="IPR003140">
    <property type="entry name" value="PLipase/COase/thioEstase"/>
</dbReference>
<accession>Q0BA10</accession>
<dbReference type="PANTHER" id="PTHR10655:SF17">
    <property type="entry name" value="LYSOPHOSPHOLIPASE-LIKE PROTEIN 1"/>
    <property type="match status" value="1"/>
</dbReference>
<dbReference type="EMBL" id="CP000441">
    <property type="protein sequence ID" value="ABI89013.1"/>
    <property type="molecule type" value="Genomic_DNA"/>
</dbReference>
<dbReference type="SUPFAM" id="SSF53474">
    <property type="entry name" value="alpha/beta-Hydrolases"/>
    <property type="match status" value="1"/>
</dbReference>
<proteinExistence type="inferred from homology"/>
<evidence type="ECO:0000313" key="5">
    <source>
        <dbReference type="Proteomes" id="UP000000662"/>
    </source>
</evidence>
<dbReference type="eggNOG" id="COG0400">
    <property type="taxonomic scope" value="Bacteria"/>
</dbReference>
<keyword evidence="2" id="KW-0378">Hydrolase</keyword>
<dbReference type="AlphaFoldDB" id="Q0BA10"/>
<dbReference type="PANTHER" id="PTHR10655">
    <property type="entry name" value="LYSOPHOSPHOLIPASE-RELATED"/>
    <property type="match status" value="1"/>
</dbReference>
<organism evidence="4 5">
    <name type="scientific">Burkholderia ambifaria (strain ATCC BAA-244 / DSM 16087 / CCUG 44356 / LMG 19182 / AMMD)</name>
    <name type="common">Burkholderia cepacia (strain AMMD)</name>
    <dbReference type="NCBI Taxonomy" id="339670"/>
    <lineage>
        <taxon>Bacteria</taxon>
        <taxon>Pseudomonadati</taxon>
        <taxon>Pseudomonadota</taxon>
        <taxon>Betaproteobacteria</taxon>
        <taxon>Burkholderiales</taxon>
        <taxon>Burkholderiaceae</taxon>
        <taxon>Burkholderia</taxon>
        <taxon>Burkholderia cepacia complex</taxon>
    </lineage>
</organism>
<sequence>MPSARSRLSVHSPYRTHAMTDVLPLTTDAESGLQYRLRPAAGRPAGRLLLLHGVGGNETNLLNLADTIDPRIEIAFVRGPLTFGPNQYAWFPVRFGPNGPEIDAARAEASRVQLIALLRALCAPDAATDAPDLPAVIAGFSQGGIMSASVALTSPADVTAFAVLCGRILPEIDPLIASRDALSRLHALVMHGRFDDKLPLAWANTADAKLTALGVAHDTRLYDTGHELTAPMAGDFSRWVGARVGLN</sequence>
<evidence type="ECO:0000256" key="1">
    <source>
        <dbReference type="ARBA" id="ARBA00006499"/>
    </source>
</evidence>
<gene>
    <name evidence="4" type="ordered locus">Bamb_3459</name>
</gene>
<reference evidence="4" key="1">
    <citation type="submission" date="2006-08" db="EMBL/GenBank/DDBJ databases">
        <title>Complete sequence of Chromosome 2 of Burkholderia cepacia AMMD.</title>
        <authorList>
            <consortium name="US DOE Joint Genome Institute"/>
            <person name="Copeland A."/>
            <person name="Lucas S."/>
            <person name="Lapidus A."/>
            <person name="Barry K."/>
            <person name="Detter J.C."/>
            <person name="Glavina del Rio T."/>
            <person name="Hammon N."/>
            <person name="Israni S."/>
            <person name="Pitluck S."/>
            <person name="Bruce D."/>
            <person name="Chain P."/>
            <person name="Malfatti S."/>
            <person name="Shin M."/>
            <person name="Vergez L."/>
            <person name="Schmutz J."/>
            <person name="Larimer F."/>
            <person name="Land M."/>
            <person name="Hauser L."/>
            <person name="Kyrpides N."/>
            <person name="Kim E."/>
            <person name="Parke J."/>
            <person name="Coenye T."/>
            <person name="Konstantinidis K."/>
            <person name="Ramette A."/>
            <person name="Tiedje J."/>
            <person name="Richardson P."/>
        </authorList>
    </citation>
    <scope>NUCLEOTIDE SEQUENCE</scope>
    <source>
        <strain evidence="4">AMMD</strain>
    </source>
</reference>
<dbReference type="GO" id="GO:0016787">
    <property type="term" value="F:hydrolase activity"/>
    <property type="evidence" value="ECO:0007669"/>
    <property type="project" value="UniProtKB-KW"/>
</dbReference>
<evidence type="ECO:0000256" key="2">
    <source>
        <dbReference type="ARBA" id="ARBA00022801"/>
    </source>
</evidence>
<dbReference type="Gene3D" id="3.40.50.1820">
    <property type="entry name" value="alpha/beta hydrolase"/>
    <property type="match status" value="1"/>
</dbReference>
<dbReference type="Proteomes" id="UP000000662">
    <property type="component" value="Chromosome 2"/>
</dbReference>
<keyword evidence="5" id="KW-1185">Reference proteome</keyword>
<name>Q0BA10_BURCM</name>
<evidence type="ECO:0000313" key="4">
    <source>
        <dbReference type="EMBL" id="ABI89013.1"/>
    </source>
</evidence>
<dbReference type="InterPro" id="IPR029058">
    <property type="entry name" value="AB_hydrolase_fold"/>
</dbReference>
<dbReference type="InterPro" id="IPR050565">
    <property type="entry name" value="LYPA1-2/EST-like"/>
</dbReference>
<feature type="domain" description="Phospholipase/carboxylesterase/thioesterase" evidence="3">
    <location>
        <begin position="44"/>
        <end position="229"/>
    </location>
</feature>
<comment type="similarity">
    <text evidence="1">Belongs to the AB hydrolase superfamily. AB hydrolase 2 family.</text>
</comment>
<evidence type="ECO:0000259" key="3">
    <source>
        <dbReference type="Pfam" id="PF02230"/>
    </source>
</evidence>